<keyword evidence="6" id="KW-1185">Reference proteome</keyword>
<dbReference type="CDD" id="cd03794">
    <property type="entry name" value="GT4_WbuB-like"/>
    <property type="match status" value="1"/>
</dbReference>
<dbReference type="PANTHER" id="PTHR12526">
    <property type="entry name" value="GLYCOSYLTRANSFERASE"/>
    <property type="match status" value="1"/>
</dbReference>
<dbReference type="Pfam" id="PF00534">
    <property type="entry name" value="Glycos_transf_1"/>
    <property type="match status" value="1"/>
</dbReference>
<organism evidence="5 6">
    <name type="scientific">Gracilimonas halophila</name>
    <dbReference type="NCBI Taxonomy" id="1834464"/>
    <lineage>
        <taxon>Bacteria</taxon>
        <taxon>Pseudomonadati</taxon>
        <taxon>Balneolota</taxon>
        <taxon>Balneolia</taxon>
        <taxon>Balneolales</taxon>
        <taxon>Balneolaceae</taxon>
        <taxon>Gracilimonas</taxon>
    </lineage>
</organism>
<accession>A0ABW5JFF9</accession>
<protein>
    <submittedName>
        <fullName evidence="5">Glycosyltransferase family 4 protein</fullName>
    </submittedName>
</protein>
<dbReference type="Gene3D" id="3.40.50.2000">
    <property type="entry name" value="Glycogen Phosphorylase B"/>
    <property type="match status" value="2"/>
</dbReference>
<evidence type="ECO:0000256" key="1">
    <source>
        <dbReference type="ARBA" id="ARBA00022676"/>
    </source>
</evidence>
<evidence type="ECO:0000259" key="4">
    <source>
        <dbReference type="Pfam" id="PF13439"/>
    </source>
</evidence>
<dbReference type="Pfam" id="PF13439">
    <property type="entry name" value="Glyco_transf_4"/>
    <property type="match status" value="1"/>
</dbReference>
<gene>
    <name evidence="5" type="ORF">ACFSVN_03405</name>
</gene>
<keyword evidence="2" id="KW-0808">Transferase</keyword>
<keyword evidence="1" id="KW-0328">Glycosyltransferase</keyword>
<dbReference type="PANTHER" id="PTHR12526:SF629">
    <property type="entry name" value="TEICHURONIC ACID BIOSYNTHESIS GLYCOSYLTRANSFERASE TUAH-RELATED"/>
    <property type="match status" value="1"/>
</dbReference>
<proteinExistence type="predicted"/>
<evidence type="ECO:0000256" key="2">
    <source>
        <dbReference type="ARBA" id="ARBA00022679"/>
    </source>
</evidence>
<name>A0ABW5JFF9_9BACT</name>
<feature type="domain" description="Glycosyl transferase family 1" evidence="3">
    <location>
        <begin position="206"/>
        <end position="372"/>
    </location>
</feature>
<comment type="caution">
    <text evidence="5">The sequence shown here is derived from an EMBL/GenBank/DDBJ whole genome shotgun (WGS) entry which is preliminary data.</text>
</comment>
<evidence type="ECO:0000259" key="3">
    <source>
        <dbReference type="Pfam" id="PF00534"/>
    </source>
</evidence>
<dbReference type="InterPro" id="IPR028098">
    <property type="entry name" value="Glyco_trans_4-like_N"/>
</dbReference>
<dbReference type="Proteomes" id="UP001597460">
    <property type="component" value="Unassembled WGS sequence"/>
</dbReference>
<dbReference type="SUPFAM" id="SSF53756">
    <property type="entry name" value="UDP-Glycosyltransferase/glycogen phosphorylase"/>
    <property type="match status" value="1"/>
</dbReference>
<reference evidence="6" key="1">
    <citation type="journal article" date="2019" name="Int. J. Syst. Evol. Microbiol.">
        <title>The Global Catalogue of Microorganisms (GCM) 10K type strain sequencing project: providing services to taxonomists for standard genome sequencing and annotation.</title>
        <authorList>
            <consortium name="The Broad Institute Genomics Platform"/>
            <consortium name="The Broad Institute Genome Sequencing Center for Infectious Disease"/>
            <person name="Wu L."/>
            <person name="Ma J."/>
        </authorList>
    </citation>
    <scope>NUCLEOTIDE SEQUENCE [LARGE SCALE GENOMIC DNA]</scope>
    <source>
        <strain evidence="6">KCTC 52042</strain>
    </source>
</reference>
<evidence type="ECO:0000313" key="6">
    <source>
        <dbReference type="Proteomes" id="UP001597460"/>
    </source>
</evidence>
<evidence type="ECO:0000313" key="5">
    <source>
        <dbReference type="EMBL" id="MFD2531486.1"/>
    </source>
</evidence>
<sequence>MKILMVLDSKFPPDIRVEKEALSLIDAGYQVGLLSIADYSKSEVVHYKGIKIYKVAVSAFTSNKMHGLAAMIPWIDRVVAKQVLKIFEHETYDAIHLHDLYLFGAASILRKKIKAHFIGDLHENYVDALRDYKWSTTYPNKLFISFSKWERKEREWLKLFDRIIVVNEGMRDKNIEKGVPAKDITVISNSIDTTIFDEYEIDANTIKRYQDYFTLVYVGGFISNRGLEHVVRGMKKIKDYDPKIKLLLVGDGEMMGMLKELVKELDIEDVVDFEGWQPQTKIRSYLEASDVGLVPFKRTPQTDNSSSNKLYQYMHCGLPILATNCTSVEKLVTEEECGIIYEEESEEQFVKKVIELYENESLLKQLSNNGKEAIKEKYNWGVDAEKLINIYKSLEANN</sequence>
<dbReference type="RefSeq" id="WP_390298628.1">
    <property type="nucleotide sequence ID" value="NZ_JBHULI010000003.1"/>
</dbReference>
<dbReference type="InterPro" id="IPR001296">
    <property type="entry name" value="Glyco_trans_1"/>
</dbReference>
<dbReference type="EMBL" id="JBHULI010000003">
    <property type="protein sequence ID" value="MFD2531486.1"/>
    <property type="molecule type" value="Genomic_DNA"/>
</dbReference>
<feature type="domain" description="Glycosyltransferase subfamily 4-like N-terminal" evidence="4">
    <location>
        <begin position="74"/>
        <end position="194"/>
    </location>
</feature>